<dbReference type="Proteomes" id="UP000182740">
    <property type="component" value="Unassembled WGS sequence"/>
</dbReference>
<dbReference type="CDD" id="cd07043">
    <property type="entry name" value="STAS_anti-anti-sigma_factors"/>
    <property type="match status" value="1"/>
</dbReference>
<dbReference type="EMBL" id="FPJG01000006">
    <property type="protein sequence ID" value="SFW86914.1"/>
    <property type="molecule type" value="Genomic_DNA"/>
</dbReference>
<dbReference type="InterPro" id="IPR036513">
    <property type="entry name" value="STAS_dom_sf"/>
</dbReference>
<dbReference type="PANTHER" id="PTHR33495">
    <property type="entry name" value="ANTI-SIGMA FACTOR ANTAGONIST TM_1081-RELATED-RELATED"/>
    <property type="match status" value="1"/>
</dbReference>
<gene>
    <name evidence="4" type="ORF">SAMN04489730_6535</name>
</gene>
<reference evidence="5" key="1">
    <citation type="submission" date="2016-11" db="EMBL/GenBank/DDBJ databases">
        <authorList>
            <person name="Varghese N."/>
            <person name="Submissions S."/>
        </authorList>
    </citation>
    <scope>NUCLEOTIDE SEQUENCE [LARGE SCALE GENOMIC DNA]</scope>
    <source>
        <strain evidence="5">DSM 44671</strain>
    </source>
</reference>
<evidence type="ECO:0000256" key="1">
    <source>
        <dbReference type="ARBA" id="ARBA00009013"/>
    </source>
</evidence>
<dbReference type="GO" id="GO:0043856">
    <property type="term" value="F:anti-sigma factor antagonist activity"/>
    <property type="evidence" value="ECO:0007669"/>
    <property type="project" value="InterPro"/>
</dbReference>
<evidence type="ECO:0000313" key="4">
    <source>
        <dbReference type="EMBL" id="SFW86914.1"/>
    </source>
</evidence>
<organism evidence="4 5">
    <name type="scientific">Amycolatopsis australiensis</name>
    <dbReference type="NCBI Taxonomy" id="546364"/>
    <lineage>
        <taxon>Bacteria</taxon>
        <taxon>Bacillati</taxon>
        <taxon>Actinomycetota</taxon>
        <taxon>Actinomycetes</taxon>
        <taxon>Pseudonocardiales</taxon>
        <taxon>Pseudonocardiaceae</taxon>
        <taxon>Amycolatopsis</taxon>
    </lineage>
</organism>
<proteinExistence type="inferred from homology"/>
<dbReference type="Pfam" id="PF01740">
    <property type="entry name" value="STAS"/>
    <property type="match status" value="1"/>
</dbReference>
<keyword evidence="5" id="KW-1185">Reference proteome</keyword>
<dbReference type="Gene3D" id="3.30.750.24">
    <property type="entry name" value="STAS domain"/>
    <property type="match status" value="1"/>
</dbReference>
<evidence type="ECO:0000256" key="2">
    <source>
        <dbReference type="RuleBase" id="RU003749"/>
    </source>
</evidence>
<comment type="similarity">
    <text evidence="1 2">Belongs to the anti-sigma-factor antagonist family.</text>
</comment>
<dbReference type="OrthoDB" id="3393696at2"/>
<dbReference type="STRING" id="546364.SAMN04489730_6535"/>
<dbReference type="InterPro" id="IPR002645">
    <property type="entry name" value="STAS_dom"/>
</dbReference>
<accession>A0A1K1SRI7</accession>
<protein>
    <recommendedName>
        <fullName evidence="2">Anti-sigma factor antagonist</fullName>
    </recommendedName>
</protein>
<dbReference type="NCBIfam" id="TIGR00377">
    <property type="entry name" value="ant_ant_sig"/>
    <property type="match status" value="1"/>
</dbReference>
<dbReference type="SUPFAM" id="SSF52091">
    <property type="entry name" value="SpoIIaa-like"/>
    <property type="match status" value="1"/>
</dbReference>
<dbReference type="PROSITE" id="PS50801">
    <property type="entry name" value="STAS"/>
    <property type="match status" value="1"/>
</dbReference>
<dbReference type="AlphaFoldDB" id="A0A1K1SRI7"/>
<evidence type="ECO:0000259" key="3">
    <source>
        <dbReference type="PROSITE" id="PS50801"/>
    </source>
</evidence>
<feature type="domain" description="STAS" evidence="3">
    <location>
        <begin position="16"/>
        <end position="127"/>
    </location>
</feature>
<dbReference type="InterPro" id="IPR003658">
    <property type="entry name" value="Anti-sigma_ant"/>
</dbReference>
<name>A0A1K1SRI7_9PSEU</name>
<dbReference type="PANTHER" id="PTHR33495:SF2">
    <property type="entry name" value="ANTI-SIGMA FACTOR ANTAGONIST TM_1081-RELATED"/>
    <property type="match status" value="1"/>
</dbReference>
<sequence length="128" mass="13563">MAVSEHLDTERPASGLETTRQTIDGTVVVKAVGEVDPESVHVLRIAVGTGLTEAAGGPCILDLTQVTFLDSVGLTALVDATKRAEQRGGPLRIVVDANRPVIRPIEITGLDDVLRLYHTLDEALRATG</sequence>
<evidence type="ECO:0000313" key="5">
    <source>
        <dbReference type="Proteomes" id="UP000182740"/>
    </source>
</evidence>